<dbReference type="InterPro" id="IPR036590">
    <property type="entry name" value="SRAP-like"/>
</dbReference>
<dbReference type="OrthoDB" id="9782620at2"/>
<dbReference type="AlphaFoldDB" id="A0A2K2G2U7"/>
<sequence length="214" mass="24228">MCNRARMKGEIETIWGSVAELFSERPRDNRFDPHELRPKGRAYVIREQDGVRAWDVMNWDVLGGKAPYPMTNVRNLSLPQWRRLADRPESRCVVPLTEFCEFTPQKHDLGDGKPPLKGEMWFSVTDQPVFAVAGFWQGTGGGNGFTMVTCNANSLVEPIHPKAMVTILDPDDIDIWLRGSYDAIRLLQRPFEAEKMTVLGPVFPTRKPATSLPS</sequence>
<reference evidence="1 2" key="1">
    <citation type="submission" date="2016-05" db="EMBL/GenBank/DDBJ databases">
        <title>Complete genome sequence of Novosphingobium guangzhouense SA925(T).</title>
        <authorList>
            <person name="Sha S."/>
        </authorList>
    </citation>
    <scope>NUCLEOTIDE SEQUENCE [LARGE SCALE GENOMIC DNA]</scope>
    <source>
        <strain evidence="1 2">SA925</strain>
    </source>
</reference>
<dbReference type="SUPFAM" id="SSF143081">
    <property type="entry name" value="BB1717-like"/>
    <property type="match status" value="1"/>
</dbReference>
<proteinExistence type="predicted"/>
<evidence type="ECO:0000313" key="2">
    <source>
        <dbReference type="Proteomes" id="UP000236327"/>
    </source>
</evidence>
<keyword evidence="2" id="KW-1185">Reference proteome</keyword>
<name>A0A2K2G2U7_9SPHN</name>
<protein>
    <recommendedName>
        <fullName evidence="3">DUF159 family protein</fullName>
    </recommendedName>
</protein>
<evidence type="ECO:0000313" key="1">
    <source>
        <dbReference type="EMBL" id="PNU05363.1"/>
    </source>
</evidence>
<dbReference type="Proteomes" id="UP000236327">
    <property type="component" value="Unassembled WGS sequence"/>
</dbReference>
<accession>A0A2K2G2U7</accession>
<organism evidence="1 2">
    <name type="scientific">Novosphingobium guangzhouense</name>
    <dbReference type="NCBI Taxonomy" id="1850347"/>
    <lineage>
        <taxon>Bacteria</taxon>
        <taxon>Pseudomonadati</taxon>
        <taxon>Pseudomonadota</taxon>
        <taxon>Alphaproteobacteria</taxon>
        <taxon>Sphingomonadales</taxon>
        <taxon>Sphingomonadaceae</taxon>
        <taxon>Novosphingobium</taxon>
    </lineage>
</organism>
<gene>
    <name evidence="1" type="ORF">A8V01_16385</name>
</gene>
<dbReference type="Pfam" id="PF02586">
    <property type="entry name" value="SRAP"/>
    <property type="match status" value="1"/>
</dbReference>
<evidence type="ECO:0008006" key="3">
    <source>
        <dbReference type="Google" id="ProtNLM"/>
    </source>
</evidence>
<dbReference type="Gene3D" id="3.90.1680.10">
    <property type="entry name" value="SOS response associated peptidase-like"/>
    <property type="match status" value="1"/>
</dbReference>
<dbReference type="GO" id="GO:0106300">
    <property type="term" value="P:protein-DNA covalent cross-linking repair"/>
    <property type="evidence" value="ECO:0007669"/>
    <property type="project" value="InterPro"/>
</dbReference>
<dbReference type="RefSeq" id="WP_103095345.1">
    <property type="nucleotide sequence ID" value="NZ_LYMM01000026.1"/>
</dbReference>
<comment type="caution">
    <text evidence="1">The sequence shown here is derived from an EMBL/GenBank/DDBJ whole genome shotgun (WGS) entry which is preliminary data.</text>
</comment>
<dbReference type="EMBL" id="LYMM01000026">
    <property type="protein sequence ID" value="PNU05363.1"/>
    <property type="molecule type" value="Genomic_DNA"/>
</dbReference>
<dbReference type="InterPro" id="IPR003738">
    <property type="entry name" value="SRAP"/>
</dbReference>
<dbReference type="GO" id="GO:0003697">
    <property type="term" value="F:single-stranded DNA binding"/>
    <property type="evidence" value="ECO:0007669"/>
    <property type="project" value="InterPro"/>
</dbReference>